<reference evidence="1 2" key="1">
    <citation type="submission" date="2020-07" db="EMBL/GenBank/DDBJ databases">
        <title>Taxonomic proposal: Crassvirales, a new order of highly abundant and diverse bacterial viruses.</title>
        <authorList>
            <person name="Shkoporov A.N."/>
            <person name="Stockdale S.R."/>
            <person name="Guerin E."/>
            <person name="Ross R.P."/>
            <person name="Hill C."/>
        </authorList>
    </citation>
    <scope>NUCLEOTIDE SEQUENCE [LARGE SCALE GENOMIC DNA]</scope>
</reference>
<dbReference type="KEGG" id="vg:65131044"/>
<evidence type="ECO:0000313" key="2">
    <source>
        <dbReference type="Proteomes" id="UP000593850"/>
    </source>
</evidence>
<organism evidence="1 2">
    <name type="scientific">uncultured phage cr4_1</name>
    <dbReference type="NCBI Taxonomy" id="2772084"/>
    <lineage>
        <taxon>Viruses</taxon>
        <taxon>Duplodnaviria</taxon>
        <taxon>Heunggongvirae</taxon>
        <taxon>Uroviricota</taxon>
        <taxon>Caudoviricetes</taxon>
        <taxon>Crassvirales</taxon>
        <taxon>Suoliviridae</taxon>
        <taxon>Loutivirinae</taxon>
        <taxon>Buorbuivirus</taxon>
        <taxon>Buorbuivirus hominis</taxon>
    </lineage>
</organism>
<dbReference type="GeneID" id="65131044"/>
<evidence type="ECO:0000313" key="1">
    <source>
        <dbReference type="EMBL" id="QOR57114.1"/>
    </source>
</evidence>
<dbReference type="RefSeq" id="YP_010112566.1">
    <property type="nucleotide sequence ID" value="NC_055893.1"/>
</dbReference>
<accession>A0A7M1RSJ0</accession>
<name>A0A7M1RSJ0_9CAUD</name>
<dbReference type="Proteomes" id="UP000593850">
    <property type="component" value="Segment"/>
</dbReference>
<proteinExistence type="predicted"/>
<dbReference type="EMBL" id="MT774400">
    <property type="protein sequence ID" value="QOR57114.1"/>
    <property type="molecule type" value="Genomic_DNA"/>
</dbReference>
<keyword evidence="2" id="KW-1185">Reference proteome</keyword>
<protein>
    <submittedName>
        <fullName evidence="1">Uncharacterized protein</fullName>
    </submittedName>
</protein>
<sequence>MKTYTFKLPKNNKTADIYKESLMKRVVNAYPWLTVESNYDYPKCTYGIEYAGAGDYITLGLSKTHNIGWLPKECAECPFKCFADGSINFDLEKEFFNALSALDIYAKKNYPFKKDYDFEDEFGTPIKIFDNFVQIGYDIIPIATGSLNHLKPKTKKTIIDITIKIKNRGLF</sequence>